<reference evidence="1 2" key="1">
    <citation type="journal article" date="2013" name="PLoS Genet.">
        <title>Distinctive expansion of potential virulence genes in the genome of the oomycete fish pathogen Saprolegnia parasitica.</title>
        <authorList>
            <person name="Jiang R.H."/>
            <person name="de Bruijn I."/>
            <person name="Haas B.J."/>
            <person name="Belmonte R."/>
            <person name="Lobach L."/>
            <person name="Christie J."/>
            <person name="van den Ackerveken G."/>
            <person name="Bottin A."/>
            <person name="Bulone V."/>
            <person name="Diaz-Moreno S.M."/>
            <person name="Dumas B."/>
            <person name="Fan L."/>
            <person name="Gaulin E."/>
            <person name="Govers F."/>
            <person name="Grenville-Briggs L.J."/>
            <person name="Horner N.R."/>
            <person name="Levin J.Z."/>
            <person name="Mammella M."/>
            <person name="Meijer H.J."/>
            <person name="Morris P."/>
            <person name="Nusbaum C."/>
            <person name="Oome S."/>
            <person name="Phillips A.J."/>
            <person name="van Rooyen D."/>
            <person name="Rzeszutek E."/>
            <person name="Saraiva M."/>
            <person name="Secombes C.J."/>
            <person name="Seidl M.F."/>
            <person name="Snel B."/>
            <person name="Stassen J.H."/>
            <person name="Sykes S."/>
            <person name="Tripathy S."/>
            <person name="van den Berg H."/>
            <person name="Vega-Arreguin J.C."/>
            <person name="Wawra S."/>
            <person name="Young S.K."/>
            <person name="Zeng Q."/>
            <person name="Dieguez-Uribeondo J."/>
            <person name="Russ C."/>
            <person name="Tyler B.M."/>
            <person name="van West P."/>
        </authorList>
    </citation>
    <scope>NUCLEOTIDE SEQUENCE [LARGE SCALE GENOMIC DNA]</scope>
    <source>
        <strain evidence="1 2">CBS 223.65</strain>
    </source>
</reference>
<dbReference type="VEuPathDB" id="FungiDB:SPRG_08745"/>
<evidence type="ECO:0000313" key="1">
    <source>
        <dbReference type="EMBL" id="KDO25802.1"/>
    </source>
</evidence>
<name>A0A067CG67_SAPPC</name>
<dbReference type="GeneID" id="24130953"/>
<dbReference type="EMBL" id="KK583228">
    <property type="protein sequence ID" value="KDO25802.1"/>
    <property type="molecule type" value="Genomic_DNA"/>
</dbReference>
<dbReference type="KEGG" id="spar:SPRG_08745"/>
<organism evidence="1 2">
    <name type="scientific">Saprolegnia parasitica (strain CBS 223.65)</name>
    <dbReference type="NCBI Taxonomy" id="695850"/>
    <lineage>
        <taxon>Eukaryota</taxon>
        <taxon>Sar</taxon>
        <taxon>Stramenopiles</taxon>
        <taxon>Oomycota</taxon>
        <taxon>Saprolegniomycetes</taxon>
        <taxon>Saprolegniales</taxon>
        <taxon>Saprolegniaceae</taxon>
        <taxon>Saprolegnia</taxon>
    </lineage>
</organism>
<dbReference type="OrthoDB" id="70232at2759"/>
<accession>A0A067CG67</accession>
<proteinExistence type="predicted"/>
<dbReference type="RefSeq" id="XP_012203367.1">
    <property type="nucleotide sequence ID" value="XM_012347977.1"/>
</dbReference>
<keyword evidence="2" id="KW-1185">Reference proteome</keyword>
<sequence>MVPFKLWFKDRDAGRRSRTLLQKQTKVHRIAQLEDVAPHTTMVWTPPLEPRTGWSRYAFYLFDLSAQSLQTRTRTRTRTSIQILSVATNYSLVRLREKHWIVKVETADAAVYSCTTLYNSALEILAQSCAIGDVSAMQSTATFLLEWYKAKYLRLSKLVYLHVLSTIAATSDARLVTHATLTLYRLVLDNVLPLDLWLHNTTYLNHFMAALGHASSITVLRCATVLNLVFQGAADNPRTNLFLLVTPESRALIHAAFYRWHHVFDVSVLVEDLCIRLYNLEVAHQMKRKPRQAKQPRKAALAPTAGHCALGRVALYSAEQRW</sequence>
<protein>
    <submittedName>
        <fullName evidence="1">Uncharacterized protein</fullName>
    </submittedName>
</protein>
<evidence type="ECO:0000313" key="2">
    <source>
        <dbReference type="Proteomes" id="UP000030745"/>
    </source>
</evidence>
<dbReference type="AlphaFoldDB" id="A0A067CG67"/>
<dbReference type="Proteomes" id="UP000030745">
    <property type="component" value="Unassembled WGS sequence"/>
</dbReference>
<gene>
    <name evidence="1" type="ORF">SPRG_08745</name>
</gene>